<proteinExistence type="predicted"/>
<dbReference type="EMBL" id="JAWNGG020000217">
    <property type="protein sequence ID" value="KAK9296280.1"/>
    <property type="molecule type" value="Genomic_DNA"/>
</dbReference>
<comment type="caution">
    <text evidence="2">The sequence shown here is derived from an EMBL/GenBank/DDBJ whole genome shotgun (WGS) entry which is preliminary data.</text>
</comment>
<evidence type="ECO:0000313" key="3">
    <source>
        <dbReference type="Proteomes" id="UP001432146"/>
    </source>
</evidence>
<dbReference type="Proteomes" id="UP001432146">
    <property type="component" value="Unassembled WGS sequence"/>
</dbReference>
<accession>A0AAW0ZF53</accession>
<dbReference type="AlphaFoldDB" id="A0AAW0ZF53"/>
<name>A0AAW0ZF53_9HYME</name>
<keyword evidence="3" id="KW-1185">Reference proteome</keyword>
<organism evidence="2 3">
    <name type="scientific">Tetragonisca angustula</name>
    <dbReference type="NCBI Taxonomy" id="166442"/>
    <lineage>
        <taxon>Eukaryota</taxon>
        <taxon>Metazoa</taxon>
        <taxon>Ecdysozoa</taxon>
        <taxon>Arthropoda</taxon>
        <taxon>Hexapoda</taxon>
        <taxon>Insecta</taxon>
        <taxon>Pterygota</taxon>
        <taxon>Neoptera</taxon>
        <taxon>Endopterygota</taxon>
        <taxon>Hymenoptera</taxon>
        <taxon>Apocrita</taxon>
        <taxon>Aculeata</taxon>
        <taxon>Apoidea</taxon>
        <taxon>Anthophila</taxon>
        <taxon>Apidae</taxon>
        <taxon>Tetragonisca</taxon>
    </lineage>
</organism>
<reference evidence="2 3" key="1">
    <citation type="submission" date="2024-05" db="EMBL/GenBank/DDBJ databases">
        <title>The nuclear and mitochondrial genome assemblies of Tetragonisca angustula (Apidae: Meliponini), a tiny yet remarkable pollinator in the Neotropics.</title>
        <authorList>
            <person name="Ferrari R."/>
            <person name="Ricardo P.C."/>
            <person name="Dias F.C."/>
            <person name="Araujo N.S."/>
            <person name="Soares D.O."/>
            <person name="Zhou Q.-S."/>
            <person name="Zhu C.-D."/>
            <person name="Coutinho L."/>
            <person name="Airas M.C."/>
            <person name="Batista T.M."/>
        </authorList>
    </citation>
    <scope>NUCLEOTIDE SEQUENCE [LARGE SCALE GENOMIC DNA]</scope>
    <source>
        <strain evidence="2">ASF017062</strain>
        <tissue evidence="2">Abdomen</tissue>
    </source>
</reference>
<sequence>MGDACGPSNLPSVKEEGEEEESFGTGAKRKKRGGGVAQSKIMFRCKFTSFERVPYSAAPPSRESQSIPRHSGSRGLYNFNLTSACRVEHFDEGWTNVREKWKDDVSTYEGDIEVESTMTYVSTYISQFFTEAIFRAEDKRAES</sequence>
<gene>
    <name evidence="2" type="ORF">QLX08_009618</name>
</gene>
<protein>
    <submittedName>
        <fullName evidence="2">Uncharacterized protein</fullName>
    </submittedName>
</protein>
<evidence type="ECO:0000256" key="1">
    <source>
        <dbReference type="SAM" id="MobiDB-lite"/>
    </source>
</evidence>
<feature type="region of interest" description="Disordered" evidence="1">
    <location>
        <begin position="1"/>
        <end position="37"/>
    </location>
</feature>
<evidence type="ECO:0000313" key="2">
    <source>
        <dbReference type="EMBL" id="KAK9296280.1"/>
    </source>
</evidence>